<dbReference type="InterPro" id="IPR029058">
    <property type="entry name" value="AB_hydrolase_fold"/>
</dbReference>
<dbReference type="SUPFAM" id="SSF53474">
    <property type="entry name" value="alpha/beta-Hydrolases"/>
    <property type="match status" value="1"/>
</dbReference>
<dbReference type="PANTHER" id="PTHR42103">
    <property type="entry name" value="ALPHA/BETA-HYDROLASES SUPERFAMILY PROTEIN"/>
    <property type="match status" value="1"/>
</dbReference>
<evidence type="ECO:0000259" key="1">
    <source>
        <dbReference type="Pfam" id="PF20408"/>
    </source>
</evidence>
<gene>
    <name evidence="2" type="ORF">HUE57_15170</name>
</gene>
<dbReference type="Pfam" id="PF20408">
    <property type="entry name" value="Abhydrolase_11"/>
    <property type="match status" value="1"/>
</dbReference>
<dbReference type="GO" id="GO:0016787">
    <property type="term" value="F:hydrolase activity"/>
    <property type="evidence" value="ECO:0007669"/>
    <property type="project" value="UniProtKB-KW"/>
</dbReference>
<reference evidence="2 3" key="1">
    <citation type="submission" date="2020-05" db="EMBL/GenBank/DDBJ databases">
        <title>Horizontal transmission and recombination maintain forever young bacterial symbiont genomes.</title>
        <authorList>
            <person name="Russell S.L."/>
            <person name="Pepper-Tunick E."/>
            <person name="Svedberg J."/>
            <person name="Byrne A."/>
            <person name="Ruelas Castillo J."/>
            <person name="Vollmers C."/>
            <person name="Beinart R.A."/>
            <person name="Corbett-Detig R."/>
        </authorList>
    </citation>
    <scope>NUCLEOTIDE SEQUENCE [LARGE SCALE GENOMIC DNA]</scope>
    <source>
        <strain evidence="2">Santa_Monica_outfall</strain>
    </source>
</reference>
<dbReference type="Proteomes" id="UP000509658">
    <property type="component" value="Chromosome"/>
</dbReference>
<keyword evidence="2" id="KW-0378">Hydrolase</keyword>
<dbReference type="PANTHER" id="PTHR42103:SF2">
    <property type="entry name" value="AB HYDROLASE-1 DOMAIN-CONTAINING PROTEIN"/>
    <property type="match status" value="1"/>
</dbReference>
<keyword evidence="3" id="KW-1185">Reference proteome</keyword>
<evidence type="ECO:0000313" key="2">
    <source>
        <dbReference type="EMBL" id="QKQ28304.1"/>
    </source>
</evidence>
<sequence length="242" mass="26956">MTDDIDFSEHQTRHLHDNKEDGLCVGEELLIPGPSGQLELLTSYPECYNDSHPIVVICHPHPLYGGSLQNKVVHTLAKTFNDLGLLSITFNFCGVEKSNGQFDHGIGETDDLLAVVKLFQQRHPGAPIWLAGFSFGAYVALRGHVDAAAERLLLVAPPVKMFDFEETPNVEIPWTVIQGGRDEVTPPEAVAEWVESQPNRPDFRWLTTADHFFHGQLNRIRQSLIDQWGSMKASPNAEHDAA</sequence>
<accession>A0A6N0I116</accession>
<dbReference type="Gene3D" id="3.40.50.1820">
    <property type="entry name" value="alpha/beta hydrolase"/>
    <property type="match status" value="1"/>
</dbReference>
<dbReference type="KEGG" id="rev:HUE57_15170"/>
<proteinExistence type="predicted"/>
<dbReference type="InterPro" id="IPR046879">
    <property type="entry name" value="KANL3/Tex30_Abhydrolase"/>
</dbReference>
<dbReference type="EMBL" id="CP054491">
    <property type="protein sequence ID" value="QKQ28304.1"/>
    <property type="molecule type" value="Genomic_DNA"/>
</dbReference>
<dbReference type="AlphaFoldDB" id="A0A6N0I116"/>
<feature type="domain" description="KANL3/Tex30 alpha/beta hydrolase-like" evidence="1">
    <location>
        <begin position="65"/>
        <end position="214"/>
    </location>
</feature>
<evidence type="ECO:0000313" key="3">
    <source>
        <dbReference type="Proteomes" id="UP000509658"/>
    </source>
</evidence>
<protein>
    <submittedName>
        <fullName evidence="2">Alpha/beta fold hydrolase</fullName>
    </submittedName>
</protein>
<organism evidence="2 3">
    <name type="scientific">Candidatus Reidiella endopervernicosa</name>
    <dbReference type="NCBI Taxonomy" id="2738883"/>
    <lineage>
        <taxon>Bacteria</taxon>
        <taxon>Pseudomonadati</taxon>
        <taxon>Pseudomonadota</taxon>
        <taxon>Gammaproteobacteria</taxon>
        <taxon>Candidatus Reidiella</taxon>
    </lineage>
</organism>
<name>A0A6N0I116_9GAMM</name>
<dbReference type="RefSeq" id="WP_135622208.1">
    <property type="nucleotide sequence ID" value="NZ_CP054491.1"/>
</dbReference>